<dbReference type="Pfam" id="PF01478">
    <property type="entry name" value="Peptidase_A24"/>
    <property type="match status" value="1"/>
</dbReference>
<comment type="similarity">
    <text evidence="1">Belongs to the peptidase A24 family.</text>
</comment>
<feature type="transmembrane region" description="Helical" evidence="2">
    <location>
        <begin position="146"/>
        <end position="170"/>
    </location>
</feature>
<dbReference type="GO" id="GO:0004190">
    <property type="term" value="F:aspartic-type endopeptidase activity"/>
    <property type="evidence" value="ECO:0007669"/>
    <property type="project" value="InterPro"/>
</dbReference>
<feature type="domain" description="Prepilin type IV endopeptidase peptidase" evidence="3">
    <location>
        <begin position="21"/>
        <end position="126"/>
    </location>
</feature>
<feature type="transmembrane region" description="Helical" evidence="2">
    <location>
        <begin position="6"/>
        <end position="31"/>
    </location>
</feature>
<accession>J9G1D3</accession>
<proteinExistence type="inferred from homology"/>
<dbReference type="PANTHER" id="PTHR30487:SF0">
    <property type="entry name" value="PREPILIN LEADER PEPTIDASE_N-METHYLTRANSFERASE-RELATED"/>
    <property type="match status" value="1"/>
</dbReference>
<keyword evidence="2" id="KW-0472">Membrane</keyword>
<dbReference type="Gene3D" id="1.20.120.1220">
    <property type="match status" value="1"/>
</dbReference>
<evidence type="ECO:0000256" key="1">
    <source>
        <dbReference type="ARBA" id="ARBA00005801"/>
    </source>
</evidence>
<feature type="transmembrane region" description="Helical" evidence="2">
    <location>
        <begin position="43"/>
        <end position="60"/>
    </location>
</feature>
<name>J9G1D3_9ZZZZ</name>
<keyword evidence="2" id="KW-0812">Transmembrane</keyword>
<dbReference type="PRINTS" id="PR00864">
    <property type="entry name" value="PREPILNPTASE"/>
</dbReference>
<evidence type="ECO:0000313" key="4">
    <source>
        <dbReference type="EMBL" id="EJX00644.1"/>
    </source>
</evidence>
<dbReference type="EMBL" id="AMCI01003287">
    <property type="protein sequence ID" value="EJX00644.1"/>
    <property type="molecule type" value="Genomic_DNA"/>
</dbReference>
<dbReference type="PANTHER" id="PTHR30487">
    <property type="entry name" value="TYPE 4 PREPILIN-LIKE PROTEINS LEADER PEPTIDE-PROCESSING ENZYME"/>
    <property type="match status" value="1"/>
</dbReference>
<sequence length="176" mass="19223">MIAWVVGWVFGPTLMWLAAMVLSGLYFIMSVIDIKAYILPDRLTYGSAILALPASIWIFNNDPVNVLWGGLIGAGLFWAVGIFYMKYRGVEGLGLGDVKLMLSVGFLSTAELLPLTMIVAGMAALAAFGVLSVSGKVNTALLERRLPFGPCLCLAGWIALLFGDGMWQWWLDFILR</sequence>
<evidence type="ECO:0000256" key="2">
    <source>
        <dbReference type="SAM" id="Phobius"/>
    </source>
</evidence>
<keyword evidence="2" id="KW-1133">Transmembrane helix</keyword>
<dbReference type="AlphaFoldDB" id="J9G1D3"/>
<protein>
    <submittedName>
        <fullName evidence="4">Type IV prepilin-like protein leader peptidase</fullName>
    </submittedName>
</protein>
<organism evidence="4">
    <name type="scientific">gut metagenome</name>
    <dbReference type="NCBI Taxonomy" id="749906"/>
    <lineage>
        <taxon>unclassified sequences</taxon>
        <taxon>metagenomes</taxon>
        <taxon>organismal metagenomes</taxon>
    </lineage>
</organism>
<dbReference type="InterPro" id="IPR050882">
    <property type="entry name" value="Prepilin_peptidase/N-MTase"/>
</dbReference>
<feature type="transmembrane region" description="Helical" evidence="2">
    <location>
        <begin position="66"/>
        <end position="85"/>
    </location>
</feature>
<dbReference type="InterPro" id="IPR014032">
    <property type="entry name" value="Peptidase_A24A_bac"/>
</dbReference>
<gene>
    <name evidence="4" type="ORF">EVA_11250</name>
</gene>
<reference evidence="4" key="1">
    <citation type="journal article" date="2012" name="PLoS ONE">
        <title>Gene sets for utilization of primary and secondary nutrition supplies in the distal gut of endangered iberian lynx.</title>
        <authorList>
            <person name="Alcaide M."/>
            <person name="Messina E."/>
            <person name="Richter M."/>
            <person name="Bargiela R."/>
            <person name="Peplies J."/>
            <person name="Huws S.A."/>
            <person name="Newbold C.J."/>
            <person name="Golyshin P.N."/>
            <person name="Simon M.A."/>
            <person name="Lopez G."/>
            <person name="Yakimov M.M."/>
            <person name="Ferrer M."/>
        </authorList>
    </citation>
    <scope>NUCLEOTIDE SEQUENCE</scope>
</reference>
<dbReference type="InterPro" id="IPR000045">
    <property type="entry name" value="Prepilin_IV_endopep_pep"/>
</dbReference>
<dbReference type="GO" id="GO:0005886">
    <property type="term" value="C:plasma membrane"/>
    <property type="evidence" value="ECO:0007669"/>
    <property type="project" value="TreeGrafter"/>
</dbReference>
<evidence type="ECO:0000259" key="3">
    <source>
        <dbReference type="Pfam" id="PF01478"/>
    </source>
</evidence>
<dbReference type="GO" id="GO:0006465">
    <property type="term" value="P:signal peptide processing"/>
    <property type="evidence" value="ECO:0007669"/>
    <property type="project" value="TreeGrafter"/>
</dbReference>
<feature type="transmembrane region" description="Helical" evidence="2">
    <location>
        <begin position="115"/>
        <end position="134"/>
    </location>
</feature>
<comment type="caution">
    <text evidence="4">The sequence shown here is derived from an EMBL/GenBank/DDBJ whole genome shotgun (WGS) entry which is preliminary data.</text>
</comment>